<reference evidence="1 2" key="1">
    <citation type="submission" date="2020-02" db="EMBL/GenBank/DDBJ databases">
        <authorList>
            <person name="Ma Q."/>
            <person name="Huang Y."/>
            <person name="Song X."/>
            <person name="Pei D."/>
        </authorList>
    </citation>
    <scope>NUCLEOTIDE SEQUENCE [LARGE SCALE GENOMIC DNA]</scope>
    <source>
        <strain evidence="1">Sxm20200214</strain>
        <tissue evidence="1">Leaf</tissue>
    </source>
</reference>
<name>A0A8X7V6B2_BRACI</name>
<organism evidence="1 2">
    <name type="scientific">Brassica carinata</name>
    <name type="common">Ethiopian mustard</name>
    <name type="synonym">Abyssinian cabbage</name>
    <dbReference type="NCBI Taxonomy" id="52824"/>
    <lineage>
        <taxon>Eukaryota</taxon>
        <taxon>Viridiplantae</taxon>
        <taxon>Streptophyta</taxon>
        <taxon>Embryophyta</taxon>
        <taxon>Tracheophyta</taxon>
        <taxon>Spermatophyta</taxon>
        <taxon>Magnoliopsida</taxon>
        <taxon>eudicotyledons</taxon>
        <taxon>Gunneridae</taxon>
        <taxon>Pentapetalae</taxon>
        <taxon>rosids</taxon>
        <taxon>malvids</taxon>
        <taxon>Brassicales</taxon>
        <taxon>Brassicaceae</taxon>
        <taxon>Brassiceae</taxon>
        <taxon>Brassica</taxon>
    </lineage>
</organism>
<gene>
    <name evidence="1" type="ORF">Bca52824_033691</name>
</gene>
<keyword evidence="2" id="KW-1185">Reference proteome</keyword>
<proteinExistence type="predicted"/>
<dbReference type="EMBL" id="JAAMPC010000007">
    <property type="protein sequence ID" value="KAG2305040.1"/>
    <property type="molecule type" value="Genomic_DNA"/>
</dbReference>
<dbReference type="AlphaFoldDB" id="A0A8X7V6B2"/>
<dbReference type="Proteomes" id="UP000886595">
    <property type="component" value="Unassembled WGS sequence"/>
</dbReference>
<comment type="caution">
    <text evidence="1">The sequence shown here is derived from an EMBL/GenBank/DDBJ whole genome shotgun (WGS) entry which is preliminary data.</text>
</comment>
<evidence type="ECO:0000313" key="2">
    <source>
        <dbReference type="Proteomes" id="UP000886595"/>
    </source>
</evidence>
<evidence type="ECO:0000313" key="1">
    <source>
        <dbReference type="EMBL" id="KAG2305040.1"/>
    </source>
</evidence>
<accession>A0A8X7V6B2</accession>
<protein>
    <submittedName>
        <fullName evidence="1">Uncharacterized protein</fullName>
    </submittedName>
</protein>
<sequence>MVTATSSIFEPPRFKNKYLGPKTDIERGDDERSYQEFTYKEGEMRLCLNLLTLERKEPYAMSRTKSLAEVIGRLRKLLQWKVVSWIMLLSTLSKWRSSQGRGLSLLHDESEMVTISGHQDVRNDEKSLLKALAHQPLSVSC</sequence>